<gene>
    <name evidence="2" type="ORF">BQ8794_60282</name>
</gene>
<reference evidence="3" key="1">
    <citation type="submission" date="2017-01" db="EMBL/GenBank/DDBJ databases">
        <authorList>
            <person name="Brunel B."/>
        </authorList>
    </citation>
    <scope>NUCLEOTIDE SEQUENCE [LARGE SCALE GENOMIC DNA]</scope>
</reference>
<dbReference type="Proteomes" id="UP000188388">
    <property type="component" value="Unassembled WGS sequence"/>
</dbReference>
<evidence type="ECO:0000313" key="2">
    <source>
        <dbReference type="EMBL" id="SIT58973.1"/>
    </source>
</evidence>
<protein>
    <recommendedName>
        <fullName evidence="1">KTSC domain-containing protein</fullName>
    </recommendedName>
</protein>
<proteinExistence type="predicted"/>
<sequence>MPSTAIQSMNYDPATSTLSVWFVPSGNRYDYHDVPPQTYAAFRKASAKGRFFNAFIRDRYSYHLVPSAQRI</sequence>
<dbReference type="EMBL" id="FTPD01000056">
    <property type="protein sequence ID" value="SIT58973.1"/>
    <property type="molecule type" value="Genomic_DNA"/>
</dbReference>
<dbReference type="STRING" id="1631249.BQ8794_60282"/>
<feature type="domain" description="KTSC" evidence="1">
    <location>
        <begin position="3"/>
        <end position="60"/>
    </location>
</feature>
<name>A0A1R3VGB9_9HYPH</name>
<evidence type="ECO:0000313" key="3">
    <source>
        <dbReference type="Proteomes" id="UP000188388"/>
    </source>
</evidence>
<keyword evidence="3" id="KW-1185">Reference proteome</keyword>
<dbReference type="Pfam" id="PF13619">
    <property type="entry name" value="KTSC"/>
    <property type="match status" value="1"/>
</dbReference>
<dbReference type="AlphaFoldDB" id="A0A1R3VGB9"/>
<dbReference type="RefSeq" id="WP_077382102.1">
    <property type="nucleotide sequence ID" value="NZ_FTPD01000056.1"/>
</dbReference>
<accession>A0A1R3VGB9</accession>
<evidence type="ECO:0000259" key="1">
    <source>
        <dbReference type="Pfam" id="PF13619"/>
    </source>
</evidence>
<organism evidence="2 3">
    <name type="scientific">Mesorhizobium prunaredense</name>
    <dbReference type="NCBI Taxonomy" id="1631249"/>
    <lineage>
        <taxon>Bacteria</taxon>
        <taxon>Pseudomonadati</taxon>
        <taxon>Pseudomonadota</taxon>
        <taxon>Alphaproteobacteria</taxon>
        <taxon>Hyphomicrobiales</taxon>
        <taxon>Phyllobacteriaceae</taxon>
        <taxon>Mesorhizobium</taxon>
    </lineage>
</organism>
<dbReference type="InterPro" id="IPR025309">
    <property type="entry name" value="KTSC_dom"/>
</dbReference>